<keyword evidence="2" id="KW-1185">Reference proteome</keyword>
<comment type="caution">
    <text evidence="1">The sequence shown here is derived from an EMBL/GenBank/DDBJ whole genome shotgun (WGS) entry which is preliminary data.</text>
</comment>
<sequence>MVIAKCTKKISDKDQKAQELIVTRVEENILTLLTSCATAYDMWEKLTTVYEAKSKVLWLNLWHRLFIDKSCADWYSSMIIKLTVKSERSTWKNKFCESFANNG</sequence>
<evidence type="ECO:0000313" key="1">
    <source>
        <dbReference type="EMBL" id="CAH2096772.1"/>
    </source>
</evidence>
<organism evidence="1 2">
    <name type="scientific">Euphydryas editha</name>
    <name type="common">Edith's checkerspot</name>
    <dbReference type="NCBI Taxonomy" id="104508"/>
    <lineage>
        <taxon>Eukaryota</taxon>
        <taxon>Metazoa</taxon>
        <taxon>Ecdysozoa</taxon>
        <taxon>Arthropoda</taxon>
        <taxon>Hexapoda</taxon>
        <taxon>Insecta</taxon>
        <taxon>Pterygota</taxon>
        <taxon>Neoptera</taxon>
        <taxon>Endopterygota</taxon>
        <taxon>Lepidoptera</taxon>
        <taxon>Glossata</taxon>
        <taxon>Ditrysia</taxon>
        <taxon>Papilionoidea</taxon>
        <taxon>Nymphalidae</taxon>
        <taxon>Nymphalinae</taxon>
        <taxon>Euphydryas</taxon>
    </lineage>
</organism>
<reference evidence="1" key="1">
    <citation type="submission" date="2022-03" db="EMBL/GenBank/DDBJ databases">
        <authorList>
            <person name="Tunstrom K."/>
        </authorList>
    </citation>
    <scope>NUCLEOTIDE SEQUENCE</scope>
</reference>
<dbReference type="Pfam" id="PF14223">
    <property type="entry name" value="Retrotran_gag_2"/>
    <property type="match status" value="1"/>
</dbReference>
<dbReference type="Proteomes" id="UP001153954">
    <property type="component" value="Unassembled WGS sequence"/>
</dbReference>
<dbReference type="AlphaFoldDB" id="A0AAU9UG54"/>
<proteinExistence type="predicted"/>
<accession>A0AAU9UG54</accession>
<protein>
    <submittedName>
        <fullName evidence="1">Uncharacterized protein</fullName>
    </submittedName>
</protein>
<gene>
    <name evidence="1" type="ORF">EEDITHA_LOCUS12073</name>
</gene>
<evidence type="ECO:0000313" key="2">
    <source>
        <dbReference type="Proteomes" id="UP001153954"/>
    </source>
</evidence>
<dbReference type="EMBL" id="CAKOGL010000017">
    <property type="protein sequence ID" value="CAH2096772.1"/>
    <property type="molecule type" value="Genomic_DNA"/>
</dbReference>
<name>A0AAU9UG54_EUPED</name>